<dbReference type="InterPro" id="IPR036412">
    <property type="entry name" value="HAD-like_sf"/>
</dbReference>
<dbReference type="Gene3D" id="3.40.50.2000">
    <property type="entry name" value="Glycogen Phosphorylase B"/>
    <property type="match status" value="2"/>
</dbReference>
<dbReference type="InterPro" id="IPR044161">
    <property type="entry name" value="SPS"/>
</dbReference>
<reference evidence="10" key="1">
    <citation type="submission" date="2017-10" db="EMBL/GenBank/DDBJ databases">
        <authorList>
            <person name="Regsiter A."/>
            <person name="William W."/>
        </authorList>
    </citation>
    <scope>NUCLEOTIDE SEQUENCE [LARGE SCALE GENOMIC DNA]</scope>
</reference>
<proteinExistence type="inferred from homology"/>
<keyword evidence="4 9" id="KW-0808">Transferase</keyword>
<comment type="similarity">
    <text evidence="1">Belongs to the glycosyltransferase 1 family.</text>
</comment>
<feature type="domain" description="Glycosyl transferase family 1" evidence="6">
    <location>
        <begin position="256"/>
        <end position="431"/>
    </location>
</feature>
<dbReference type="InterPro" id="IPR001296">
    <property type="entry name" value="Glyco_trans_1"/>
</dbReference>
<protein>
    <recommendedName>
        <fullName evidence="2">sucrose-phosphate synthase</fullName>
        <ecNumber evidence="2">2.4.1.14</ecNumber>
    </recommendedName>
</protein>
<evidence type="ECO:0000256" key="1">
    <source>
        <dbReference type="ARBA" id="ARBA00006530"/>
    </source>
</evidence>
<evidence type="ECO:0000256" key="4">
    <source>
        <dbReference type="ARBA" id="ARBA00022679"/>
    </source>
</evidence>
<dbReference type="InterPro" id="IPR028098">
    <property type="entry name" value="Glyco_trans_4-like_N"/>
</dbReference>
<dbReference type="EMBL" id="LT962688">
    <property type="protein sequence ID" value="SOR26741.1"/>
    <property type="molecule type" value="Genomic_DNA"/>
</dbReference>
<evidence type="ECO:0000256" key="3">
    <source>
        <dbReference type="ARBA" id="ARBA00022676"/>
    </source>
</evidence>
<dbReference type="PANTHER" id="PTHR46039:SF5">
    <property type="entry name" value="SUCROSE-PHOSPHATE SYNTHASE 3-RELATED"/>
    <property type="match status" value="1"/>
</dbReference>
<dbReference type="AlphaFoldDB" id="A0A2N9AHB0"/>
<dbReference type="SUPFAM" id="SSF53756">
    <property type="entry name" value="UDP-Glycosyltransferase/glycogen phosphorylase"/>
    <property type="match status" value="1"/>
</dbReference>
<organism evidence="9 10">
    <name type="scientific">Methylorubrum extorquens</name>
    <name type="common">Methylobacterium dichloromethanicum</name>
    <name type="synonym">Methylobacterium extorquens</name>
    <dbReference type="NCBI Taxonomy" id="408"/>
    <lineage>
        <taxon>Bacteria</taxon>
        <taxon>Pseudomonadati</taxon>
        <taxon>Pseudomonadota</taxon>
        <taxon>Alphaproteobacteria</taxon>
        <taxon>Hyphomicrobiales</taxon>
        <taxon>Methylobacteriaceae</taxon>
        <taxon>Methylorubrum</taxon>
    </lineage>
</organism>
<dbReference type="Gene3D" id="3.40.50.1000">
    <property type="entry name" value="HAD superfamily/HAD-like"/>
    <property type="match status" value="1"/>
</dbReference>
<dbReference type="Gene3D" id="3.90.1070.10">
    <property type="match status" value="1"/>
</dbReference>
<dbReference type="Proteomes" id="UP000233769">
    <property type="component" value="Chromosome tk0001"/>
</dbReference>
<dbReference type="InterPro" id="IPR006380">
    <property type="entry name" value="SPP-like_dom"/>
</dbReference>
<dbReference type="InterPro" id="IPR006379">
    <property type="entry name" value="HAD-SF_hydro_IIB"/>
</dbReference>
<dbReference type="Pfam" id="PF05116">
    <property type="entry name" value="S6PP"/>
    <property type="match status" value="1"/>
</dbReference>
<dbReference type="EC" id="2.4.1.14" evidence="2"/>
<evidence type="ECO:0000259" key="7">
    <source>
        <dbReference type="Pfam" id="PF05116"/>
    </source>
</evidence>
<evidence type="ECO:0000259" key="8">
    <source>
        <dbReference type="Pfam" id="PF13579"/>
    </source>
</evidence>
<feature type="domain" description="Glycosyltransferase subfamily 4-like N-terminal" evidence="8">
    <location>
        <begin position="51"/>
        <end position="235"/>
    </location>
</feature>
<dbReference type="InterPro" id="IPR023214">
    <property type="entry name" value="HAD_sf"/>
</dbReference>
<evidence type="ECO:0000313" key="9">
    <source>
        <dbReference type="EMBL" id="SOR26741.1"/>
    </source>
</evidence>
<comment type="catalytic activity">
    <reaction evidence="5">
        <text>beta-D-fructose 6-phosphate + UDP-alpha-D-glucose = sucrose 6(F)-phosphate + UDP + H(+)</text>
        <dbReference type="Rhea" id="RHEA:22172"/>
        <dbReference type="ChEBI" id="CHEBI:15378"/>
        <dbReference type="ChEBI" id="CHEBI:57634"/>
        <dbReference type="ChEBI" id="CHEBI:57723"/>
        <dbReference type="ChEBI" id="CHEBI:58223"/>
        <dbReference type="ChEBI" id="CHEBI:58885"/>
        <dbReference type="EC" id="2.4.1.14"/>
    </reaction>
</comment>
<dbReference type="SUPFAM" id="SSF56784">
    <property type="entry name" value="HAD-like"/>
    <property type="match status" value="1"/>
</dbReference>
<name>A0A2N9AHB0_METEX</name>
<evidence type="ECO:0000256" key="5">
    <source>
        <dbReference type="ARBA" id="ARBA00047471"/>
    </source>
</evidence>
<dbReference type="PANTHER" id="PTHR46039">
    <property type="entry name" value="SUCROSE-PHOSPHATE SYNTHASE 3-RELATED"/>
    <property type="match status" value="1"/>
</dbReference>
<dbReference type="SFLD" id="SFLDG01140">
    <property type="entry name" value="C2.B:_Phosphomannomutase_and_P"/>
    <property type="match status" value="1"/>
</dbReference>
<dbReference type="Pfam" id="PF00534">
    <property type="entry name" value="Glycos_transf_1"/>
    <property type="match status" value="1"/>
</dbReference>
<dbReference type="SFLD" id="SFLDS00003">
    <property type="entry name" value="Haloacid_Dehalogenase"/>
    <property type="match status" value="1"/>
</dbReference>
<dbReference type="GO" id="GO:0016791">
    <property type="term" value="F:phosphatase activity"/>
    <property type="evidence" value="ECO:0007669"/>
    <property type="project" value="UniProtKB-ARBA"/>
</dbReference>
<keyword evidence="3 9" id="KW-0328">Glycosyltransferase</keyword>
<gene>
    <name evidence="9" type="ORF">TK0001_0139</name>
</gene>
<dbReference type="Pfam" id="PF13579">
    <property type="entry name" value="Glyco_trans_4_4"/>
    <property type="match status" value="1"/>
</dbReference>
<dbReference type="GO" id="GO:0046524">
    <property type="term" value="F:sucrose-phosphate synthase activity"/>
    <property type="evidence" value="ECO:0007669"/>
    <property type="project" value="UniProtKB-EC"/>
</dbReference>
<evidence type="ECO:0000256" key="2">
    <source>
        <dbReference type="ARBA" id="ARBA00012536"/>
    </source>
</evidence>
<dbReference type="NCBIfam" id="TIGR01484">
    <property type="entry name" value="HAD-SF-IIB"/>
    <property type="match status" value="1"/>
</dbReference>
<evidence type="ECO:0000313" key="10">
    <source>
        <dbReference type="Proteomes" id="UP000233769"/>
    </source>
</evidence>
<feature type="domain" description="Sucrose phosphatase-like" evidence="7">
    <location>
        <begin position="466"/>
        <end position="702"/>
    </location>
</feature>
<sequence>MGDAYHVLHLTQYIQLRSSRHDERLMFVLHIALQGCLRGRDVVYGLTSDTGGHIRYLLDLVAASAQDSRIARIVMATRRFEGPPGPDYAVPEERISDKVALVRLASASPGYRSKEAMHGEVESYAENLVAWIGRQPRAPDIIHAHYADAAAVAEIVEERLGIPFVFTAHSLGRVKAAMVGDGAANDLELSRRIVTEEAALARASLVIASSRDEAEVQYAGYAAYDPGRARVLPPGSDLARFAQSRPHPRIDAAIDRFLHDPGKPAVLALARPVARKNLAALVQAYGESPELQACANLVIVAGTRDDIDRLDGDMAATMRDLLVLIDRYDLYGRVAYPKTHRPEDVPAIYAYARERGGVFVNPALNEPFGLTLLEASAAGLPLVATDSGGPNDIVETCGNGLLVDPRAPATIAAACLHILTDAPFRARCVAGGARAAAAYDWDRHAARYHDLLGALLVRNPPLRTPRQLLICDIDNTLVGCESALATFRRWRSRQTGLAFGVATGRSFHSAMAVLEQQASPRPQVMITSVGSEIYHLDANGVTYTADAAWREAVSNAWDRGAVGAALSRLDGLVPQGPLEQRAHKLSFFGDEAAAHRVRDSLVQAGLPANVIHSHGRYLDVLPATASKGTAVDHVRALYGLPEQAVFVAGDSGNDVEMLRARTQAIIVANYSDGLATNAALKHSYVARTSHARGIIEGVLHFRRALAYAS</sequence>
<accession>A0A2N9AHB0</accession>
<dbReference type="SFLD" id="SFLDG01141">
    <property type="entry name" value="C2.B.1:_Sucrose_Phosphatase_Li"/>
    <property type="match status" value="1"/>
</dbReference>
<evidence type="ECO:0000259" key="6">
    <source>
        <dbReference type="Pfam" id="PF00534"/>
    </source>
</evidence>